<name>A0A7D9EJ19_PARCT</name>
<keyword evidence="4" id="KW-1185">Reference proteome</keyword>
<dbReference type="InterPro" id="IPR059000">
    <property type="entry name" value="ATPase_P-type_domA"/>
</dbReference>
<dbReference type="GO" id="GO:0140326">
    <property type="term" value="F:ATPase-coupled intramembrane lipid transporter activity"/>
    <property type="evidence" value="ECO:0007669"/>
    <property type="project" value="TreeGrafter"/>
</dbReference>
<dbReference type="SUPFAM" id="SSF81653">
    <property type="entry name" value="Calcium ATPase, transduction domain A"/>
    <property type="match status" value="1"/>
</dbReference>
<dbReference type="PANTHER" id="PTHR24092">
    <property type="entry name" value="PROBABLE PHOSPHOLIPID-TRANSPORTING ATPASE"/>
    <property type="match status" value="1"/>
</dbReference>
<sequence>MMVSFEDVPLKPSGKWKRKKAKYEAVGRDDSSQDEEDTLYSSDGYISVDTDGDEEDLKRREYKYRRARWFVCYGWKWWCQRCCNNLCGTGELQARTVHIGKPSPRQDYPANVIRNQKYSILTFIPLVLFNQFKFFLNLYFLLVASSQFIPDLKIGHLYTYWGPLVFVVAVTMCREAFDDFTRFLRDKEVNSQVYKKLTKKGIVPVPSSKIRVSDIIIVEKNQRVPADMIFLRTSEKNGSCFIRTDQLDGETDWKLRIALPACQSLHSDHDLFSINAFIHVERPQKDIHSFVGTLIRKVESEGEDPVNIENTLWANTVIATGTAVGIVVYTGRETRNALNTTSPTSK</sequence>
<dbReference type="GO" id="GO:0005886">
    <property type="term" value="C:plasma membrane"/>
    <property type="evidence" value="ECO:0007669"/>
    <property type="project" value="TreeGrafter"/>
</dbReference>
<dbReference type="GO" id="GO:0005768">
    <property type="term" value="C:endosome"/>
    <property type="evidence" value="ECO:0007669"/>
    <property type="project" value="TreeGrafter"/>
</dbReference>
<feature type="domain" description="P-type ATPase A" evidence="1">
    <location>
        <begin position="196"/>
        <end position="335"/>
    </location>
</feature>
<evidence type="ECO:0000313" key="3">
    <source>
        <dbReference type="EMBL" id="CAB4008367.1"/>
    </source>
</evidence>
<gene>
    <name evidence="3" type="ORF">PACLA_8A053038</name>
</gene>
<dbReference type="FunFam" id="2.70.150.10:FF:000007">
    <property type="entry name" value="Phospholipid-transporting ATPase"/>
    <property type="match status" value="1"/>
</dbReference>
<dbReference type="Gene3D" id="2.70.150.10">
    <property type="entry name" value="Calcium-transporting ATPase, cytoplasmic transduction domain A"/>
    <property type="match status" value="1"/>
</dbReference>
<dbReference type="GO" id="GO:0005802">
    <property type="term" value="C:trans-Golgi network"/>
    <property type="evidence" value="ECO:0007669"/>
    <property type="project" value="TreeGrafter"/>
</dbReference>
<dbReference type="OrthoDB" id="377733at2759"/>
<dbReference type="InterPro" id="IPR032631">
    <property type="entry name" value="P-type_ATPase_N"/>
</dbReference>
<dbReference type="InterPro" id="IPR008250">
    <property type="entry name" value="ATPase_P-typ_transduc_dom_A_sf"/>
</dbReference>
<proteinExistence type="predicted"/>
<reference evidence="3" key="1">
    <citation type="submission" date="2020-04" db="EMBL/GenBank/DDBJ databases">
        <authorList>
            <person name="Alioto T."/>
            <person name="Alioto T."/>
            <person name="Gomez Garrido J."/>
        </authorList>
    </citation>
    <scope>NUCLEOTIDE SEQUENCE</scope>
    <source>
        <strain evidence="3">A484AB</strain>
    </source>
</reference>
<dbReference type="SUPFAM" id="SSF81665">
    <property type="entry name" value="Calcium ATPase, transmembrane domain M"/>
    <property type="match status" value="1"/>
</dbReference>
<evidence type="ECO:0000259" key="2">
    <source>
        <dbReference type="Pfam" id="PF16209"/>
    </source>
</evidence>
<feature type="non-terminal residue" evidence="3">
    <location>
        <position position="346"/>
    </location>
</feature>
<dbReference type="EMBL" id="CACRXK020006101">
    <property type="protein sequence ID" value="CAB4008367.1"/>
    <property type="molecule type" value="Genomic_DNA"/>
</dbReference>
<evidence type="ECO:0000259" key="1">
    <source>
        <dbReference type="Pfam" id="PF00122"/>
    </source>
</evidence>
<dbReference type="Pfam" id="PF16209">
    <property type="entry name" value="PhoLip_ATPase_N"/>
    <property type="match status" value="1"/>
</dbReference>
<accession>A0A7D9EJ19</accession>
<dbReference type="GO" id="GO:0006890">
    <property type="term" value="P:retrograde vesicle-mediated transport, Golgi to endoplasmic reticulum"/>
    <property type="evidence" value="ECO:0007669"/>
    <property type="project" value="TreeGrafter"/>
</dbReference>
<feature type="domain" description="P-type ATPase N-terminal" evidence="2">
    <location>
        <begin position="99"/>
        <end position="161"/>
    </location>
</feature>
<protein>
    <submittedName>
        <fullName evidence="3">Probable phospholipid-transporting ATPase IIB isoform X1</fullName>
    </submittedName>
</protein>
<dbReference type="GO" id="GO:0006897">
    <property type="term" value="P:endocytosis"/>
    <property type="evidence" value="ECO:0007669"/>
    <property type="project" value="TreeGrafter"/>
</dbReference>
<evidence type="ECO:0000313" key="4">
    <source>
        <dbReference type="Proteomes" id="UP001152795"/>
    </source>
</evidence>
<dbReference type="GO" id="GO:0045332">
    <property type="term" value="P:phospholipid translocation"/>
    <property type="evidence" value="ECO:0007669"/>
    <property type="project" value="TreeGrafter"/>
</dbReference>
<dbReference type="Proteomes" id="UP001152795">
    <property type="component" value="Unassembled WGS sequence"/>
</dbReference>
<dbReference type="Pfam" id="PF00122">
    <property type="entry name" value="E1-E2_ATPase"/>
    <property type="match status" value="1"/>
</dbReference>
<dbReference type="AlphaFoldDB" id="A0A7D9EJ19"/>
<organism evidence="3 4">
    <name type="scientific">Paramuricea clavata</name>
    <name type="common">Red gorgonian</name>
    <name type="synonym">Violescent sea-whip</name>
    <dbReference type="NCBI Taxonomy" id="317549"/>
    <lineage>
        <taxon>Eukaryota</taxon>
        <taxon>Metazoa</taxon>
        <taxon>Cnidaria</taxon>
        <taxon>Anthozoa</taxon>
        <taxon>Octocorallia</taxon>
        <taxon>Malacalcyonacea</taxon>
        <taxon>Plexauridae</taxon>
        <taxon>Paramuricea</taxon>
    </lineage>
</organism>
<dbReference type="InterPro" id="IPR023298">
    <property type="entry name" value="ATPase_P-typ_TM_dom_sf"/>
</dbReference>
<dbReference type="PANTHER" id="PTHR24092:SF5">
    <property type="entry name" value="PHOSPHOLIPID-TRANSPORTING ATPASE"/>
    <property type="match status" value="1"/>
</dbReference>
<comment type="caution">
    <text evidence="3">The sequence shown here is derived from an EMBL/GenBank/DDBJ whole genome shotgun (WGS) entry which is preliminary data.</text>
</comment>